<accession>A0A132B7R0</accession>
<sequence length="474" mass="53681">MTFEEYSKLATRDFEVLVADSDCRHEILCPRCYTGRAEDREALPRRFSGTSSFQICVYILLISANLGALALWFKTTPQMGDCVRPVLAYSPAKADDAIHYEKRRLVTEIDANVFSGPPRPAHDEAWAHLIEPIAIKISKQQLDLIGEDSIEFADKSGYLAETSLYHELHCIGRSALCTLSDQEYSDHCLEYWREAAMCRGDTYLTPFFWRDGQPVSRVWSDRDHDKELSFPQIEAFFKAKKNKIFLANEFTYAITSPVVKISLIVFYRRIFIFNPFRRASDILITMCVLWGLATILGSATQCRPLSKSWNPTIEGKCFNVRQIRLRHTRSKYLPCYLYSLSTDENGMESQTTLARAAGSDGYILAGSIYRIYTITLMDDNDIPFWTLVEPSIGLVCGCLPTIRGLFPAYRVSRSTKGTAASNNLPEPHRATNSYNDQLQYIKMVSITEILGNPSNDDDKAHGGEIRVNTVVSIV</sequence>
<evidence type="ECO:0000259" key="8">
    <source>
        <dbReference type="Pfam" id="PF20684"/>
    </source>
</evidence>
<dbReference type="EMBL" id="KQ947435">
    <property type="protein sequence ID" value="KUJ08401.1"/>
    <property type="molecule type" value="Genomic_DNA"/>
</dbReference>
<feature type="transmembrane region" description="Helical" evidence="7">
    <location>
        <begin position="279"/>
        <end position="299"/>
    </location>
</feature>
<evidence type="ECO:0000313" key="9">
    <source>
        <dbReference type="EMBL" id="KUJ08401.1"/>
    </source>
</evidence>
<dbReference type="InterPro" id="IPR021765">
    <property type="entry name" value="UstYa-like"/>
</dbReference>
<evidence type="ECO:0000256" key="7">
    <source>
        <dbReference type="SAM" id="Phobius"/>
    </source>
</evidence>
<name>A0A132B7R0_MOLSC</name>
<dbReference type="GO" id="GO:0016020">
    <property type="term" value="C:membrane"/>
    <property type="evidence" value="ECO:0007669"/>
    <property type="project" value="UniProtKB-SubCell"/>
</dbReference>
<comment type="subcellular location">
    <subcellularLocation>
        <location evidence="1">Membrane</location>
        <topology evidence="1">Multi-pass membrane protein</topology>
    </subcellularLocation>
</comment>
<keyword evidence="10" id="KW-1185">Reference proteome</keyword>
<comment type="similarity">
    <text evidence="5">Belongs to the ustYa family.</text>
</comment>
<evidence type="ECO:0000256" key="3">
    <source>
        <dbReference type="ARBA" id="ARBA00022989"/>
    </source>
</evidence>
<dbReference type="PANTHER" id="PTHR33048:SF163">
    <property type="entry name" value="INTEGRAL MEMBRANE PROTEIN (AFU_ORTHOLOGUE AFUA_8G05510)"/>
    <property type="match status" value="1"/>
</dbReference>
<dbReference type="STRING" id="149040.A0A132B7R0"/>
<dbReference type="GO" id="GO:0043386">
    <property type="term" value="P:mycotoxin biosynthetic process"/>
    <property type="evidence" value="ECO:0007669"/>
    <property type="project" value="InterPro"/>
</dbReference>
<comment type="similarity">
    <text evidence="6">Belongs to the SAT4 family.</text>
</comment>
<organism evidence="9 10">
    <name type="scientific">Mollisia scopiformis</name>
    <name type="common">Conifer needle endophyte fungus</name>
    <name type="synonym">Phialocephala scopiformis</name>
    <dbReference type="NCBI Taxonomy" id="149040"/>
    <lineage>
        <taxon>Eukaryota</taxon>
        <taxon>Fungi</taxon>
        <taxon>Dikarya</taxon>
        <taxon>Ascomycota</taxon>
        <taxon>Pezizomycotina</taxon>
        <taxon>Leotiomycetes</taxon>
        <taxon>Helotiales</taxon>
        <taxon>Mollisiaceae</taxon>
        <taxon>Mollisia</taxon>
    </lineage>
</organism>
<evidence type="ECO:0000256" key="4">
    <source>
        <dbReference type="ARBA" id="ARBA00023136"/>
    </source>
</evidence>
<dbReference type="Pfam" id="PF20684">
    <property type="entry name" value="Fung_rhodopsin"/>
    <property type="match status" value="1"/>
</dbReference>
<evidence type="ECO:0000256" key="5">
    <source>
        <dbReference type="ARBA" id="ARBA00035112"/>
    </source>
</evidence>
<evidence type="ECO:0000256" key="2">
    <source>
        <dbReference type="ARBA" id="ARBA00022692"/>
    </source>
</evidence>
<feature type="domain" description="Rhodopsin" evidence="8">
    <location>
        <begin position="224"/>
        <end position="324"/>
    </location>
</feature>
<dbReference type="InterPro" id="IPR049326">
    <property type="entry name" value="Rhodopsin_dom_fungi"/>
</dbReference>
<dbReference type="GeneID" id="28823352"/>
<dbReference type="KEGG" id="psco:LY89DRAFT_676821"/>
<dbReference type="AlphaFoldDB" id="A0A132B7R0"/>
<dbReference type="InParanoid" id="A0A132B7R0"/>
<gene>
    <name evidence="9" type="ORF">LY89DRAFT_676821</name>
</gene>
<keyword evidence="2 7" id="KW-0812">Transmembrane</keyword>
<reference evidence="9 10" key="1">
    <citation type="submission" date="2015-10" db="EMBL/GenBank/DDBJ databases">
        <title>Full genome of DAOMC 229536 Phialocephala scopiformis, a fungal endophyte of spruce producing the potent anti-insectan compound rugulosin.</title>
        <authorList>
            <consortium name="DOE Joint Genome Institute"/>
            <person name="Walker A.K."/>
            <person name="Frasz S.L."/>
            <person name="Seifert K.A."/>
            <person name="Miller J.D."/>
            <person name="Mondo S.J."/>
            <person name="Labutti K."/>
            <person name="Lipzen A."/>
            <person name="Dockter R."/>
            <person name="Kennedy M."/>
            <person name="Grigoriev I.V."/>
            <person name="Spatafora J.W."/>
        </authorList>
    </citation>
    <scope>NUCLEOTIDE SEQUENCE [LARGE SCALE GENOMIC DNA]</scope>
    <source>
        <strain evidence="9 10">CBS 120377</strain>
    </source>
</reference>
<dbReference type="RefSeq" id="XP_018062756.1">
    <property type="nucleotide sequence ID" value="XM_018213626.1"/>
</dbReference>
<dbReference type="OrthoDB" id="3687641at2759"/>
<protein>
    <recommendedName>
        <fullName evidence="8">Rhodopsin domain-containing protein</fullName>
    </recommendedName>
</protein>
<evidence type="ECO:0000256" key="6">
    <source>
        <dbReference type="ARBA" id="ARBA00038359"/>
    </source>
</evidence>
<feature type="transmembrane region" description="Helical" evidence="7">
    <location>
        <begin position="55"/>
        <end position="73"/>
    </location>
</feature>
<dbReference type="Pfam" id="PF11807">
    <property type="entry name" value="UstYa"/>
    <property type="match status" value="1"/>
</dbReference>
<dbReference type="PANTHER" id="PTHR33048">
    <property type="entry name" value="PTH11-LIKE INTEGRAL MEMBRANE PROTEIN (AFU_ORTHOLOGUE AFUA_5G11245)"/>
    <property type="match status" value="1"/>
</dbReference>
<dbReference type="Proteomes" id="UP000070700">
    <property type="component" value="Unassembled WGS sequence"/>
</dbReference>
<proteinExistence type="inferred from homology"/>
<feature type="transmembrane region" description="Helical" evidence="7">
    <location>
        <begin position="250"/>
        <end position="267"/>
    </location>
</feature>
<keyword evidence="4 7" id="KW-0472">Membrane</keyword>
<evidence type="ECO:0000313" key="10">
    <source>
        <dbReference type="Proteomes" id="UP000070700"/>
    </source>
</evidence>
<keyword evidence="3 7" id="KW-1133">Transmembrane helix</keyword>
<evidence type="ECO:0000256" key="1">
    <source>
        <dbReference type="ARBA" id="ARBA00004141"/>
    </source>
</evidence>
<dbReference type="InterPro" id="IPR052337">
    <property type="entry name" value="SAT4-like"/>
</dbReference>